<keyword evidence="1" id="KW-0472">Membrane</keyword>
<keyword evidence="3" id="KW-1185">Reference proteome</keyword>
<sequence length="47" mass="5683">MEQMFYTLHDFMVYSKGWAYTLMGAALVFYLGYWLFLTGRDEAPRKY</sequence>
<dbReference type="RefSeq" id="WP_167941550.1">
    <property type="nucleotide sequence ID" value="NZ_JAATJA010000002.1"/>
</dbReference>
<evidence type="ECO:0000256" key="1">
    <source>
        <dbReference type="SAM" id="Phobius"/>
    </source>
</evidence>
<organism evidence="2 3">
    <name type="scientific">Desulfobaculum xiamenense</name>
    <dbReference type="NCBI Taxonomy" id="995050"/>
    <lineage>
        <taxon>Bacteria</taxon>
        <taxon>Pseudomonadati</taxon>
        <taxon>Thermodesulfobacteriota</taxon>
        <taxon>Desulfovibrionia</taxon>
        <taxon>Desulfovibrionales</taxon>
        <taxon>Desulfovibrionaceae</taxon>
        <taxon>Desulfobaculum</taxon>
    </lineage>
</organism>
<reference evidence="2 3" key="1">
    <citation type="submission" date="2020-03" db="EMBL/GenBank/DDBJ databases">
        <title>Genomic Encyclopedia of Type Strains, Phase IV (KMG-IV): sequencing the most valuable type-strain genomes for metagenomic binning, comparative biology and taxonomic classification.</title>
        <authorList>
            <person name="Goeker M."/>
        </authorList>
    </citation>
    <scope>NUCLEOTIDE SEQUENCE [LARGE SCALE GENOMIC DNA]</scope>
    <source>
        <strain evidence="2 3">DSM 24233</strain>
    </source>
</reference>
<proteinExistence type="predicted"/>
<accession>A0A846QJU7</accession>
<dbReference type="Proteomes" id="UP000580856">
    <property type="component" value="Unassembled WGS sequence"/>
</dbReference>
<evidence type="ECO:0000313" key="3">
    <source>
        <dbReference type="Proteomes" id="UP000580856"/>
    </source>
</evidence>
<evidence type="ECO:0008006" key="4">
    <source>
        <dbReference type="Google" id="ProtNLM"/>
    </source>
</evidence>
<gene>
    <name evidence="2" type="ORF">GGQ74_002161</name>
</gene>
<feature type="transmembrane region" description="Helical" evidence="1">
    <location>
        <begin position="18"/>
        <end position="37"/>
    </location>
</feature>
<evidence type="ECO:0000313" key="2">
    <source>
        <dbReference type="EMBL" id="NJB68488.1"/>
    </source>
</evidence>
<protein>
    <recommendedName>
        <fullName evidence="4">Hmc operon protein 4</fullName>
    </recommendedName>
</protein>
<dbReference type="EMBL" id="JAATJA010000002">
    <property type="protein sequence ID" value="NJB68488.1"/>
    <property type="molecule type" value="Genomic_DNA"/>
</dbReference>
<dbReference type="NCBIfam" id="NF045712">
    <property type="entry name" value="sulf_resp_HmcD"/>
    <property type="match status" value="1"/>
</dbReference>
<dbReference type="InterPro" id="IPR054911">
    <property type="entry name" value="sulf_resp_HmcD"/>
</dbReference>
<comment type="caution">
    <text evidence="2">The sequence shown here is derived from an EMBL/GenBank/DDBJ whole genome shotgun (WGS) entry which is preliminary data.</text>
</comment>
<keyword evidence="1" id="KW-0812">Transmembrane</keyword>
<keyword evidence="1" id="KW-1133">Transmembrane helix</keyword>
<name>A0A846QJU7_9BACT</name>
<dbReference type="AlphaFoldDB" id="A0A846QJU7"/>